<feature type="region of interest" description="Disordered" evidence="1">
    <location>
        <begin position="438"/>
        <end position="482"/>
    </location>
</feature>
<evidence type="ECO:0000256" key="1">
    <source>
        <dbReference type="SAM" id="MobiDB-lite"/>
    </source>
</evidence>
<evidence type="ECO:0000256" key="2">
    <source>
        <dbReference type="SAM" id="Phobius"/>
    </source>
</evidence>
<evidence type="ECO:0000313" key="4">
    <source>
        <dbReference type="Proteomes" id="UP001295684"/>
    </source>
</evidence>
<keyword evidence="2" id="KW-0472">Membrane</keyword>
<dbReference type="EMBL" id="CAMPGE010029936">
    <property type="protein sequence ID" value="CAI2387426.1"/>
    <property type="molecule type" value="Genomic_DNA"/>
</dbReference>
<protein>
    <submittedName>
        <fullName evidence="3">Uncharacterized protein</fullName>
    </submittedName>
</protein>
<dbReference type="Proteomes" id="UP001295684">
    <property type="component" value="Unassembled WGS sequence"/>
</dbReference>
<comment type="caution">
    <text evidence="3">The sequence shown here is derived from an EMBL/GenBank/DDBJ whole genome shotgun (WGS) entry which is preliminary data.</text>
</comment>
<feature type="compositionally biased region" description="Low complexity" evidence="1">
    <location>
        <begin position="459"/>
        <end position="468"/>
    </location>
</feature>
<keyword evidence="2" id="KW-1133">Transmembrane helix</keyword>
<evidence type="ECO:0000313" key="3">
    <source>
        <dbReference type="EMBL" id="CAI2387426.1"/>
    </source>
</evidence>
<organism evidence="3 4">
    <name type="scientific">Euplotes crassus</name>
    <dbReference type="NCBI Taxonomy" id="5936"/>
    <lineage>
        <taxon>Eukaryota</taxon>
        <taxon>Sar</taxon>
        <taxon>Alveolata</taxon>
        <taxon>Ciliophora</taxon>
        <taxon>Intramacronucleata</taxon>
        <taxon>Spirotrichea</taxon>
        <taxon>Hypotrichia</taxon>
        <taxon>Euplotida</taxon>
        <taxon>Euplotidae</taxon>
        <taxon>Moneuplotes</taxon>
    </lineage>
</organism>
<proteinExistence type="predicted"/>
<feature type="compositionally biased region" description="Basic and acidic residues" evidence="1">
    <location>
        <begin position="438"/>
        <end position="453"/>
    </location>
</feature>
<gene>
    <name evidence="3" type="ORF">ECRASSUSDP1_LOCUS29059</name>
</gene>
<feature type="transmembrane region" description="Helical" evidence="2">
    <location>
        <begin position="613"/>
        <end position="633"/>
    </location>
</feature>
<accession>A0AAD2DCM9</accession>
<keyword evidence="2" id="KW-0812">Transmembrane</keyword>
<name>A0AAD2DCM9_EUPCR</name>
<keyword evidence="4" id="KW-1185">Reference proteome</keyword>
<sequence length="634" mass="72418">MFIGKRCHSDNSLEKDLLFDPEKFVTESPDSLSNQSELELISCSSVGIPSIDDNEEKYVNLPSKSINFPRPSLKCVSDFESYAMAKEAEGLHGNARLNLVGCLENYTDRRVMITISPYESFYHLTNLIGQQLQHYPMFQNLLGLKATELKVIKRNGEPCNDGVSVKFGRKGSKINEEDQKFRSLPIEKVLQDGDEFVFKITSSDKWINCLIQFKLEDDPDFTFSAKSEMRISGFFQNSHFFLIITKLIMKIWNENAKELLGKEDYYTITDINFRNRKVMKEILDQSKHESSIIELEPPRNGLMNSIRDLNKEIEIIDVKKMNYLEVPIDPQAKTSDTFGYDGTILVNVTFATIQKVLKDGKLQKDKNAIESFRNLVSPEHKNILEGCIALPKKTSNHEHTNPNIAAIQPIHPKVKLLKKSASFESVDVDLESNIGSKDISKLDSDRSHNDTKRRPSICTRSINYTSSESSERSSIKDPLLSPNDIGKVRSQVYGSAVKSKSKKKPIMEICKDIPPMKLNFNALNTSGDSLAPLEKVNRFSGMSINKKDEIQKKLVHLRIDPILIYKHEYDLLRLPETRGHKINFEAKVEDQPSQFEIVEKYGQTIRRNFKNCGLWIIALLILLVFTFCVIIYIK</sequence>
<reference evidence="3" key="1">
    <citation type="submission" date="2023-07" db="EMBL/GenBank/DDBJ databases">
        <authorList>
            <consortium name="AG Swart"/>
            <person name="Singh M."/>
            <person name="Singh A."/>
            <person name="Seah K."/>
            <person name="Emmerich C."/>
        </authorList>
    </citation>
    <scope>NUCLEOTIDE SEQUENCE</scope>
    <source>
        <strain evidence="3">DP1</strain>
    </source>
</reference>
<dbReference type="AlphaFoldDB" id="A0AAD2DCM9"/>